<gene>
    <name evidence="3" type="ORF">AACH10_12320</name>
</gene>
<sequence length="339" mass="34709">MNPTRRRLGASLLASAVVALPGLAPTHALAQGGGASAAASTRPVKLVVGAAPGGPSDFLARLMADALSAQRGGQAHVVENKPGASGSFAADAVAKAAPDAHTLLLSGPAATVNAPFVMARLAYDPVKDLTPVAVIGAGAFVLAVNAALPVRSAADLIAQARANPGALNYGSGGNGSSGHLAGEFFGQTVGVKMTHVPYKGDGPAVNDLLGGQIQVMFTAPNVALPHAKAGKLRILAVTSRERLAALPEVPTMIEAGLKNFEFLGWIMAFVPQGTPRPAVEALQAAWARARMQPALRNKLEELGMQPPERLAAPEAVAPFLAEERERMARLVKIAGIKPE</sequence>
<organism evidence="3 4">
    <name type="scientific">Pseudaquabacterium inlustre</name>
    <dbReference type="NCBI Taxonomy" id="2984192"/>
    <lineage>
        <taxon>Bacteria</taxon>
        <taxon>Pseudomonadati</taxon>
        <taxon>Pseudomonadota</taxon>
        <taxon>Betaproteobacteria</taxon>
        <taxon>Burkholderiales</taxon>
        <taxon>Sphaerotilaceae</taxon>
        <taxon>Pseudaquabacterium</taxon>
    </lineage>
</organism>
<dbReference type="PIRSF" id="PIRSF017082">
    <property type="entry name" value="YflP"/>
    <property type="match status" value="1"/>
</dbReference>
<dbReference type="PANTHER" id="PTHR42928:SF5">
    <property type="entry name" value="BLR1237 PROTEIN"/>
    <property type="match status" value="1"/>
</dbReference>
<evidence type="ECO:0000313" key="3">
    <source>
        <dbReference type="EMBL" id="MEK8051026.1"/>
    </source>
</evidence>
<evidence type="ECO:0000256" key="2">
    <source>
        <dbReference type="SAM" id="SignalP"/>
    </source>
</evidence>
<comment type="similarity">
    <text evidence="1">Belongs to the UPF0065 (bug) family.</text>
</comment>
<protein>
    <submittedName>
        <fullName evidence="3">Tripartite tricarboxylate transporter substrate binding protein</fullName>
    </submittedName>
</protein>
<keyword evidence="2" id="KW-0732">Signal</keyword>
<evidence type="ECO:0000313" key="4">
    <source>
        <dbReference type="Proteomes" id="UP001365405"/>
    </source>
</evidence>
<comment type="caution">
    <text evidence="3">The sequence shown here is derived from an EMBL/GenBank/DDBJ whole genome shotgun (WGS) entry which is preliminary data.</text>
</comment>
<accession>A0ABU9CGP4</accession>
<dbReference type="CDD" id="cd07012">
    <property type="entry name" value="PBP2_Bug_TTT"/>
    <property type="match status" value="1"/>
</dbReference>
<dbReference type="Gene3D" id="3.40.190.10">
    <property type="entry name" value="Periplasmic binding protein-like II"/>
    <property type="match status" value="1"/>
</dbReference>
<dbReference type="InterPro" id="IPR042100">
    <property type="entry name" value="Bug_dom1"/>
</dbReference>
<dbReference type="RefSeq" id="WP_341410718.1">
    <property type="nucleotide sequence ID" value="NZ_JBBUTH010000007.1"/>
</dbReference>
<dbReference type="InterPro" id="IPR005064">
    <property type="entry name" value="BUG"/>
</dbReference>
<dbReference type="Pfam" id="PF03401">
    <property type="entry name" value="TctC"/>
    <property type="match status" value="1"/>
</dbReference>
<name>A0ABU9CGP4_9BURK</name>
<feature type="signal peptide" evidence="2">
    <location>
        <begin position="1"/>
        <end position="30"/>
    </location>
</feature>
<proteinExistence type="inferred from homology"/>
<dbReference type="EMBL" id="JBBUTH010000007">
    <property type="protein sequence ID" value="MEK8051026.1"/>
    <property type="molecule type" value="Genomic_DNA"/>
</dbReference>
<evidence type="ECO:0000256" key="1">
    <source>
        <dbReference type="ARBA" id="ARBA00006987"/>
    </source>
</evidence>
<dbReference type="PANTHER" id="PTHR42928">
    <property type="entry name" value="TRICARBOXYLATE-BINDING PROTEIN"/>
    <property type="match status" value="1"/>
</dbReference>
<feature type="chain" id="PRO_5045413236" evidence="2">
    <location>
        <begin position="31"/>
        <end position="339"/>
    </location>
</feature>
<dbReference type="Proteomes" id="UP001365405">
    <property type="component" value="Unassembled WGS sequence"/>
</dbReference>
<dbReference type="Gene3D" id="3.40.190.150">
    <property type="entry name" value="Bordetella uptake gene, domain 1"/>
    <property type="match status" value="1"/>
</dbReference>
<keyword evidence="4" id="KW-1185">Reference proteome</keyword>
<reference evidence="3 4" key="1">
    <citation type="submission" date="2024-04" db="EMBL/GenBank/DDBJ databases">
        <title>Novel species of the genus Ideonella isolated from streams.</title>
        <authorList>
            <person name="Lu H."/>
        </authorList>
    </citation>
    <scope>NUCLEOTIDE SEQUENCE [LARGE SCALE GENOMIC DNA]</scope>
    <source>
        <strain evidence="3 4">DXS22W</strain>
    </source>
</reference>
<dbReference type="SUPFAM" id="SSF53850">
    <property type="entry name" value="Periplasmic binding protein-like II"/>
    <property type="match status" value="1"/>
</dbReference>